<comment type="similarity">
    <text evidence="1">Belongs to the phD/YefM antitoxin family.</text>
</comment>
<sequence>MLQTITATNAKEELLNLLRATIREHKQYRIAFEEGGAVLLAEAEYEGLLETLALLSQPSFYKSIKQADLEIKDGDALSFDEVFGEE</sequence>
<dbReference type="AlphaFoldDB" id="A0A3B0VDL0"/>
<dbReference type="InterPro" id="IPR036165">
    <property type="entry name" value="YefM-like_sf"/>
</dbReference>
<evidence type="ECO:0000313" key="2">
    <source>
        <dbReference type="EMBL" id="VAW41708.1"/>
    </source>
</evidence>
<reference evidence="2" key="1">
    <citation type="submission" date="2018-06" db="EMBL/GenBank/DDBJ databases">
        <authorList>
            <person name="Zhirakovskaya E."/>
        </authorList>
    </citation>
    <scope>NUCLEOTIDE SEQUENCE</scope>
</reference>
<evidence type="ECO:0008006" key="3">
    <source>
        <dbReference type="Google" id="ProtNLM"/>
    </source>
</evidence>
<dbReference type="SUPFAM" id="SSF143120">
    <property type="entry name" value="YefM-like"/>
    <property type="match status" value="1"/>
</dbReference>
<protein>
    <recommendedName>
        <fullName evidence="3">Antitoxin</fullName>
    </recommendedName>
</protein>
<dbReference type="EMBL" id="UOEU01000853">
    <property type="protein sequence ID" value="VAW41708.1"/>
    <property type="molecule type" value="Genomic_DNA"/>
</dbReference>
<accession>A0A3B0VDL0</accession>
<proteinExistence type="inferred from homology"/>
<evidence type="ECO:0000256" key="1">
    <source>
        <dbReference type="ARBA" id="ARBA00009981"/>
    </source>
</evidence>
<dbReference type="Gene3D" id="3.40.1620.10">
    <property type="entry name" value="YefM-like domain"/>
    <property type="match status" value="1"/>
</dbReference>
<name>A0A3B0VDL0_9ZZZZ</name>
<gene>
    <name evidence="2" type="ORF">MNBD_CHLOROFLEXI01-3282</name>
</gene>
<organism evidence="2">
    <name type="scientific">hydrothermal vent metagenome</name>
    <dbReference type="NCBI Taxonomy" id="652676"/>
    <lineage>
        <taxon>unclassified sequences</taxon>
        <taxon>metagenomes</taxon>
        <taxon>ecological metagenomes</taxon>
    </lineage>
</organism>